<dbReference type="EMBL" id="JADGJD010001299">
    <property type="protein sequence ID" value="KAJ3044349.1"/>
    <property type="molecule type" value="Genomic_DNA"/>
</dbReference>
<feature type="region of interest" description="Disordered" evidence="1">
    <location>
        <begin position="82"/>
        <end position="103"/>
    </location>
</feature>
<evidence type="ECO:0000259" key="2">
    <source>
        <dbReference type="Pfam" id="PF08550"/>
    </source>
</evidence>
<dbReference type="Pfam" id="PF08550">
    <property type="entry name" value="GATA_AreA"/>
    <property type="match status" value="1"/>
</dbReference>
<evidence type="ECO:0000256" key="1">
    <source>
        <dbReference type="SAM" id="MobiDB-lite"/>
    </source>
</evidence>
<proteinExistence type="predicted"/>
<protein>
    <recommendedName>
        <fullName evidence="2">Nitrogen regulatory protein areA GATA-like domain-containing protein</fullName>
    </recommendedName>
</protein>
<dbReference type="AlphaFoldDB" id="A0AAD5X0R5"/>
<comment type="caution">
    <text evidence="3">The sequence shown here is derived from an EMBL/GenBank/DDBJ whole genome shotgun (WGS) entry which is preliminary data.</text>
</comment>
<evidence type="ECO:0000313" key="3">
    <source>
        <dbReference type="EMBL" id="KAJ3044349.1"/>
    </source>
</evidence>
<keyword evidence="4" id="KW-1185">Reference proteome</keyword>
<dbReference type="InterPro" id="IPR013860">
    <property type="entry name" value="AreA_GATA"/>
</dbReference>
<feature type="region of interest" description="Disordered" evidence="1">
    <location>
        <begin position="467"/>
        <end position="499"/>
    </location>
</feature>
<reference evidence="3" key="1">
    <citation type="submission" date="2020-05" db="EMBL/GenBank/DDBJ databases">
        <title>Phylogenomic resolution of chytrid fungi.</title>
        <authorList>
            <person name="Stajich J.E."/>
            <person name="Amses K."/>
            <person name="Simmons R."/>
            <person name="Seto K."/>
            <person name="Myers J."/>
            <person name="Bonds A."/>
            <person name="Quandt C.A."/>
            <person name="Barry K."/>
            <person name="Liu P."/>
            <person name="Grigoriev I."/>
            <person name="Longcore J.E."/>
            <person name="James T.Y."/>
        </authorList>
    </citation>
    <scope>NUCLEOTIDE SEQUENCE</scope>
    <source>
        <strain evidence="3">JEL0318</strain>
    </source>
</reference>
<organism evidence="3 4">
    <name type="scientific">Rhizophlyctis rosea</name>
    <dbReference type="NCBI Taxonomy" id="64517"/>
    <lineage>
        <taxon>Eukaryota</taxon>
        <taxon>Fungi</taxon>
        <taxon>Fungi incertae sedis</taxon>
        <taxon>Chytridiomycota</taxon>
        <taxon>Chytridiomycota incertae sedis</taxon>
        <taxon>Chytridiomycetes</taxon>
        <taxon>Rhizophlyctidales</taxon>
        <taxon>Rhizophlyctidaceae</taxon>
        <taxon>Rhizophlyctis</taxon>
    </lineage>
</organism>
<evidence type="ECO:0000313" key="4">
    <source>
        <dbReference type="Proteomes" id="UP001212841"/>
    </source>
</evidence>
<name>A0AAD5X0R5_9FUNG</name>
<accession>A0AAD5X0R5</accession>
<gene>
    <name evidence="3" type="ORF">HK097_001483</name>
</gene>
<feature type="non-terminal residue" evidence="3">
    <location>
        <position position="499"/>
    </location>
</feature>
<dbReference type="Proteomes" id="UP001212841">
    <property type="component" value="Unassembled WGS sequence"/>
</dbReference>
<feature type="domain" description="Nitrogen regulatory protein areA GATA-like" evidence="2">
    <location>
        <begin position="31"/>
        <end position="56"/>
    </location>
</feature>
<sequence length="499" mass="53717">MAPIILKIKGTENDFSSFANLDKSEDYCRAWKTCTKVKDTLENGNRLENLSWRLWHLHSMMVESKKMNQKQFKKLSTATTKKLEETPEAMSPRTKPIPMGVSNRSNTIATSAAVASRRVVEARKASIVLDENVGEENVRDALPAEISSPLPLPFDSTVKSYADFQSAFNSAQSEAAANNAASYASDSFGSFMTPEELDQLYSFAGSKNLLQGLDMDGMVIPNIFDGQVVGGGGGVSGMDMEVSGWGAEADEMQYDGGAITISMSGNASTTSTYSTAASVTQPSEVPASMPNMQRANTFDGSMWNASMSGRVVDPLPQPQPQQAWSASSVNSIIIPQASDYFNASQAVHRDIVPVQSLSTDILPNSLGSRVTPAPISSNMVIPQPVRATAHPTPNPVSINADALGKMTLPELYQLQNQLQHAPVFNGSASFLPQQRSVVTTQPVQTRPLGRSHSYNNLSDALRAQVAVPPRPVRSQQPTRPAASVVGEVVPSRKPVVERS</sequence>